<keyword evidence="2" id="KW-1185">Reference proteome</keyword>
<dbReference type="Proteomes" id="UP000299102">
    <property type="component" value="Unassembled WGS sequence"/>
</dbReference>
<evidence type="ECO:0000313" key="1">
    <source>
        <dbReference type="EMBL" id="GBP66752.1"/>
    </source>
</evidence>
<accession>A0A4C1XUW0</accession>
<name>A0A4C1XUW0_EUMVA</name>
<proteinExistence type="predicted"/>
<comment type="caution">
    <text evidence="1">The sequence shown here is derived from an EMBL/GenBank/DDBJ whole genome shotgun (WGS) entry which is preliminary data.</text>
</comment>
<dbReference type="EMBL" id="BGZK01000966">
    <property type="protein sequence ID" value="GBP66752.1"/>
    <property type="molecule type" value="Genomic_DNA"/>
</dbReference>
<organism evidence="1 2">
    <name type="scientific">Eumeta variegata</name>
    <name type="common">Bagworm moth</name>
    <name type="synonym">Eumeta japonica</name>
    <dbReference type="NCBI Taxonomy" id="151549"/>
    <lineage>
        <taxon>Eukaryota</taxon>
        <taxon>Metazoa</taxon>
        <taxon>Ecdysozoa</taxon>
        <taxon>Arthropoda</taxon>
        <taxon>Hexapoda</taxon>
        <taxon>Insecta</taxon>
        <taxon>Pterygota</taxon>
        <taxon>Neoptera</taxon>
        <taxon>Endopterygota</taxon>
        <taxon>Lepidoptera</taxon>
        <taxon>Glossata</taxon>
        <taxon>Ditrysia</taxon>
        <taxon>Tineoidea</taxon>
        <taxon>Psychidae</taxon>
        <taxon>Oiketicinae</taxon>
        <taxon>Eumeta</taxon>
    </lineage>
</organism>
<dbReference type="AlphaFoldDB" id="A0A4C1XUW0"/>
<evidence type="ECO:0000313" key="2">
    <source>
        <dbReference type="Proteomes" id="UP000299102"/>
    </source>
</evidence>
<sequence>MINTQFPSQKSTHKHKLFRTQPLVHLDCRTLKIDVPNTPHRELASTSPAYRYSPDVIVEGLKLSHKFDSTIPKTGVSYKLPSLSMRAAIFHKTRAPSFGESSFDDWDIRLLRRVYQSMSRCSKSEAVLMKLYDKNRI</sequence>
<protein>
    <submittedName>
        <fullName evidence="1">Uncharacterized protein</fullName>
    </submittedName>
</protein>
<reference evidence="1 2" key="1">
    <citation type="journal article" date="2019" name="Commun. Biol.">
        <title>The bagworm genome reveals a unique fibroin gene that provides high tensile strength.</title>
        <authorList>
            <person name="Kono N."/>
            <person name="Nakamura H."/>
            <person name="Ohtoshi R."/>
            <person name="Tomita M."/>
            <person name="Numata K."/>
            <person name="Arakawa K."/>
        </authorList>
    </citation>
    <scope>NUCLEOTIDE SEQUENCE [LARGE SCALE GENOMIC DNA]</scope>
</reference>
<gene>
    <name evidence="1" type="ORF">EVAR_28619_1</name>
</gene>